<evidence type="ECO:0000313" key="2">
    <source>
        <dbReference type="Proteomes" id="UP001190700"/>
    </source>
</evidence>
<proteinExistence type="predicted"/>
<sequence>MTHYMADVVEDDHAPFHISAIRQEELLDSDLQIGHNLTFFYNLHPAGFGDQPVCAALAWWDGVYDCIRVVLRAPREVNVMPCLPPLMHAVRYLDSGEVTGINLAQQTRRIDFRSLDGLSVEYTFFGQRQGTSQSLPGLNNRMVAYPVPRHLLCELFDGLTF</sequence>
<dbReference type="EMBL" id="LGRX02032617">
    <property type="protein sequence ID" value="KAK3243842.1"/>
    <property type="molecule type" value="Genomic_DNA"/>
</dbReference>
<dbReference type="AlphaFoldDB" id="A0AAE0BW40"/>
<reference evidence="1 2" key="1">
    <citation type="journal article" date="2015" name="Genome Biol. Evol.">
        <title>Comparative Genomics of a Bacterivorous Green Alga Reveals Evolutionary Causalities and Consequences of Phago-Mixotrophic Mode of Nutrition.</title>
        <authorList>
            <person name="Burns J.A."/>
            <person name="Paasch A."/>
            <person name="Narechania A."/>
            <person name="Kim E."/>
        </authorList>
    </citation>
    <scope>NUCLEOTIDE SEQUENCE [LARGE SCALE GENOMIC DNA]</scope>
    <source>
        <strain evidence="1 2">PLY_AMNH</strain>
    </source>
</reference>
<accession>A0AAE0BW40</accession>
<dbReference type="Proteomes" id="UP001190700">
    <property type="component" value="Unassembled WGS sequence"/>
</dbReference>
<keyword evidence="2" id="KW-1185">Reference proteome</keyword>
<organism evidence="1 2">
    <name type="scientific">Cymbomonas tetramitiformis</name>
    <dbReference type="NCBI Taxonomy" id="36881"/>
    <lineage>
        <taxon>Eukaryota</taxon>
        <taxon>Viridiplantae</taxon>
        <taxon>Chlorophyta</taxon>
        <taxon>Pyramimonadophyceae</taxon>
        <taxon>Pyramimonadales</taxon>
        <taxon>Pyramimonadaceae</taxon>
        <taxon>Cymbomonas</taxon>
    </lineage>
</organism>
<protein>
    <submittedName>
        <fullName evidence="1">Uncharacterized protein</fullName>
    </submittedName>
</protein>
<gene>
    <name evidence="1" type="ORF">CYMTET_46529</name>
</gene>
<evidence type="ECO:0000313" key="1">
    <source>
        <dbReference type="EMBL" id="KAK3243842.1"/>
    </source>
</evidence>
<comment type="caution">
    <text evidence="1">The sequence shown here is derived from an EMBL/GenBank/DDBJ whole genome shotgun (WGS) entry which is preliminary data.</text>
</comment>
<name>A0AAE0BW40_9CHLO</name>